<feature type="region of interest" description="Disordered" evidence="5">
    <location>
        <begin position="942"/>
        <end position="979"/>
    </location>
</feature>
<feature type="compositionally biased region" description="Low complexity" evidence="5">
    <location>
        <begin position="943"/>
        <end position="959"/>
    </location>
</feature>
<feature type="repeat" description="WD" evidence="4">
    <location>
        <begin position="508"/>
        <end position="549"/>
    </location>
</feature>
<feature type="region of interest" description="Disordered" evidence="5">
    <location>
        <begin position="1412"/>
        <end position="1458"/>
    </location>
</feature>
<sequence>MDVFKPEHVPCLALIFGDEESLTSLHYHFAAFPRGVTYPQFRHILLPYLHSEPEADAEQETTIVLLPPLPGFPDAQQAPRPPVFTQDLSFPTPPIVARATPRGSFAGAVTSSPREDRAQEHQNANRGQARLRRVRTRHELAGLCAAPVDPIKQLFNRIDVENEQRVTWNNLLDYVVAEAATGAAEACYSTNRSTIYSFSRALRCSAKQRRPKARGPSSQHQQSGSARRPTEALTYKRFHLDLCGTQAAVPRTVTRNDSSGTIYIEDDLAIIRILDGLESHSSVFFVSSRSHPFLLYGKQSFERAFTAPPDMLDGSVPTAVSYLSDIDLFLCYSTDDRLLRGWYSLLAPSIATVAVSPLLVESFVRRMRTMPTNSPTYAEYSESVFLGDSHGHVMHITAPRGRGGGMEFVVQRTYKGLHSRSSGGLVDFCLYGSYLYSSGCDGRIVATSLITGQLSLVGSVEREHLHALVYIPEHNGLVAATTSTRRLLWWEAGSQGALPGVPFEPVGHGDHAAAIVAVVYVAESDYLASADCDGVVKVWEMATHRCVQSFQSSRMNDGGVSGSGGSEEVTPGSTLTSRGRMKRDTGAVNNSVSSAGRDMMMLTHNGLHSLLSESAGANQVGSAKCHSLAYCSQTEELMCGFANSITCRGLRSSKSPYMCDAEELCQDILYDARHQTFLLWSATRLSVWDGVHGGRRGVLDRTKLKNSSPTRAEIKAVCLDDLGSRIFLSAGDGNVYVYSTQTLLTNAANGVDESCLLWSDANFVTGANSKPTPAFVEQMYFSSILRIWVGITSGGMLLVRTDLGSQQTVPTATVSVSSCMLTHLRVSEELGLVAVVDSQHVVYLYDMEAWSDVPKTRSLAQYGRIVDLTFLDTAPVLVTVHVGGVCQCWSCPPAVECFEVLGTLYHPQFTPPLRNKKEGQGDASHPVDATASDCVSPLAKLPASTATTGDSTTSMTTRAAHPTLPHRTPDRPLTSTSRENRPLFIGVDTSRPGIAKSGAGERNDYKDAVEAGALGSVKEGHLSASGSHTWANNTVDLDNAHRTGSHDGQSPTLEALIVTPKAVAKSLSRAENDFTSVSYDGQSHHLFLGDAHGVVHIYRMCEILQRYKLPRCSYYARTAFSLFAKRLHQRICKGKDGGERDINDEPAVAVFHPVLLRSVDVHVCHRDRSVARKRSLSLAAATRLPHHEQQSKPKPRKHVAGGVVCVRWLASRGVLATSGNDHEVWLLNAEGDKLGFFSSERAPPQPKSTALSSSLLQQSKALGRESLAMSLISRKSAALDDALILQRPFFLPPAEPVEEYAHGSAAQPAGMPECCTHSNLTREALSKRASRFLQLPLDVYDDGALAVVATAPPADRADRHADEPHTLPSLPQLTSSDGSLPPRPTCSLADYLASPKFKASLEKMRTEWRVVQGGPNLTKNATSSSSSRLSSPLAAAFATSPRPHPPLEPGLSHSFSQRQSTANCGQEISYSYTSRNTIQSTQPNVGTPVSAAPSAELLDRETFLLNLNNEYVPVSPAQSAEVKKRACGASLVISGVTLQRPSTGPRLYEGFLHSSLKPEKCTFASSIRVLPRRERLALSSPLRPMTTGRVVSVGRVGEPEEDRFTQLSNEFLTRRMRSPPRHVATAPSAQTKGKAATCSLMLAYASAEEGSETLELYSRELRQRLRRPRLSN</sequence>
<feature type="region of interest" description="Disordered" evidence="5">
    <location>
        <begin position="207"/>
        <end position="230"/>
    </location>
</feature>
<keyword evidence="3" id="KW-0689">Ribosomal protein</keyword>
<gene>
    <name evidence="6" type="ORF">ABL78_4843</name>
</gene>
<name>A0A0N1IJW1_LEPSE</name>
<dbReference type="SUPFAM" id="SSF50978">
    <property type="entry name" value="WD40 repeat-like"/>
    <property type="match status" value="1"/>
</dbReference>
<keyword evidence="2" id="KW-0677">Repeat</keyword>
<dbReference type="OrthoDB" id="1068471at2759"/>
<keyword evidence="7" id="KW-1185">Reference proteome</keyword>
<dbReference type="InterPro" id="IPR019775">
    <property type="entry name" value="WD40_repeat_CS"/>
</dbReference>
<organism evidence="6 7">
    <name type="scientific">Leptomonas seymouri</name>
    <dbReference type="NCBI Taxonomy" id="5684"/>
    <lineage>
        <taxon>Eukaryota</taxon>
        <taxon>Discoba</taxon>
        <taxon>Euglenozoa</taxon>
        <taxon>Kinetoplastea</taxon>
        <taxon>Metakinetoplastina</taxon>
        <taxon>Trypanosomatida</taxon>
        <taxon>Trypanosomatidae</taxon>
        <taxon>Leishmaniinae</taxon>
        <taxon>Leptomonas</taxon>
    </lineage>
</organism>
<comment type="caution">
    <text evidence="6">The sequence shown here is derived from an EMBL/GenBank/DDBJ whole genome shotgun (WGS) entry which is preliminary data.</text>
</comment>
<feature type="compositionally biased region" description="Basic and acidic residues" evidence="5">
    <location>
        <begin position="1355"/>
        <end position="1365"/>
    </location>
</feature>
<dbReference type="PANTHER" id="PTHR44324">
    <property type="entry name" value="WD40 REPEAT DOMAIN 95"/>
    <property type="match status" value="1"/>
</dbReference>
<evidence type="ECO:0000256" key="3">
    <source>
        <dbReference type="ARBA" id="ARBA00022980"/>
    </source>
</evidence>
<evidence type="ECO:0000256" key="1">
    <source>
        <dbReference type="ARBA" id="ARBA00022574"/>
    </source>
</evidence>
<feature type="region of interest" description="Disordered" evidence="5">
    <location>
        <begin position="106"/>
        <end position="130"/>
    </location>
</feature>
<dbReference type="InterPro" id="IPR015943">
    <property type="entry name" value="WD40/YVTN_repeat-like_dom_sf"/>
</dbReference>
<accession>A0A0N1IJW1</accession>
<feature type="region of interest" description="Disordered" evidence="5">
    <location>
        <begin position="556"/>
        <end position="588"/>
    </location>
</feature>
<dbReference type="GO" id="GO:0005840">
    <property type="term" value="C:ribosome"/>
    <property type="evidence" value="ECO:0007669"/>
    <property type="project" value="UniProtKB-KW"/>
</dbReference>
<feature type="region of interest" description="Disordered" evidence="5">
    <location>
        <begin position="1354"/>
        <end position="1382"/>
    </location>
</feature>
<keyword evidence="3" id="KW-0687">Ribonucleoprotein</keyword>
<dbReference type="OMA" id="RQLLWWE"/>
<evidence type="ECO:0000256" key="2">
    <source>
        <dbReference type="ARBA" id="ARBA00022737"/>
    </source>
</evidence>
<reference evidence="6 7" key="1">
    <citation type="journal article" date="2015" name="PLoS Pathog.">
        <title>Leptomonas seymouri: Adaptations to the Dixenous Life Cycle Analyzed by Genome Sequencing, Transcriptome Profiling and Co-infection with Leishmania donovani.</title>
        <authorList>
            <person name="Kraeva N."/>
            <person name="Butenko A."/>
            <person name="Hlavacova J."/>
            <person name="Kostygov A."/>
            <person name="Myskova J."/>
            <person name="Grybchuk D."/>
            <person name="Lestinova T."/>
            <person name="Votypka J."/>
            <person name="Volf P."/>
            <person name="Opperdoes F."/>
            <person name="Flegontov P."/>
            <person name="Lukes J."/>
            <person name="Yurchenko V."/>
        </authorList>
    </citation>
    <scope>NUCLEOTIDE SEQUENCE [LARGE SCALE GENOMIC DNA]</scope>
    <source>
        <strain evidence="6 7">ATCC 30220</strain>
    </source>
</reference>
<dbReference type="PROSITE" id="PS00678">
    <property type="entry name" value="WD_REPEATS_1"/>
    <property type="match status" value="1"/>
</dbReference>
<protein>
    <submittedName>
        <fullName evidence="6">Uncharacterized protein</fullName>
    </submittedName>
</protein>
<evidence type="ECO:0000256" key="4">
    <source>
        <dbReference type="PROSITE-ProRule" id="PRU00221"/>
    </source>
</evidence>
<dbReference type="VEuPathDB" id="TriTrypDB:Lsey_0149_0040"/>
<evidence type="ECO:0000313" key="7">
    <source>
        <dbReference type="Proteomes" id="UP000038009"/>
    </source>
</evidence>
<feature type="compositionally biased region" description="Polar residues" evidence="5">
    <location>
        <begin position="216"/>
        <end position="225"/>
    </location>
</feature>
<dbReference type="Proteomes" id="UP000038009">
    <property type="component" value="Unassembled WGS sequence"/>
</dbReference>
<evidence type="ECO:0000256" key="5">
    <source>
        <dbReference type="SAM" id="MobiDB-lite"/>
    </source>
</evidence>
<dbReference type="InterPro" id="IPR001680">
    <property type="entry name" value="WD40_rpt"/>
</dbReference>
<proteinExistence type="predicted"/>
<evidence type="ECO:0000313" key="6">
    <source>
        <dbReference type="EMBL" id="KPI86082.1"/>
    </source>
</evidence>
<dbReference type="PANTHER" id="PTHR44324:SF4">
    <property type="entry name" value="WD40 REPEAT DOMAIN 95"/>
    <property type="match status" value="1"/>
</dbReference>
<dbReference type="InterPro" id="IPR036322">
    <property type="entry name" value="WD40_repeat_dom_sf"/>
</dbReference>
<dbReference type="Gene3D" id="2.130.10.10">
    <property type="entry name" value="YVTN repeat-like/Quinoprotein amine dehydrogenase"/>
    <property type="match status" value="2"/>
</dbReference>
<dbReference type="EMBL" id="LJSK01000149">
    <property type="protein sequence ID" value="KPI86082.1"/>
    <property type="molecule type" value="Genomic_DNA"/>
</dbReference>
<keyword evidence="1 4" id="KW-0853">WD repeat</keyword>
<feature type="compositionally biased region" description="Polar residues" evidence="5">
    <location>
        <begin position="1369"/>
        <end position="1378"/>
    </location>
</feature>
<dbReference type="InterPro" id="IPR051242">
    <property type="entry name" value="WD-EF-hand_domain"/>
</dbReference>
<dbReference type="PROSITE" id="PS50082">
    <property type="entry name" value="WD_REPEATS_2"/>
    <property type="match status" value="1"/>
</dbReference>
<feature type="compositionally biased region" description="Low complexity" evidence="5">
    <location>
        <begin position="1421"/>
        <end position="1438"/>
    </location>
</feature>
<dbReference type="Pfam" id="PF00400">
    <property type="entry name" value="WD40"/>
    <property type="match status" value="1"/>
</dbReference>
<dbReference type="PROSITE" id="PS50294">
    <property type="entry name" value="WD_REPEATS_REGION"/>
    <property type="match status" value="1"/>
</dbReference>
<dbReference type="SMART" id="SM00320">
    <property type="entry name" value="WD40"/>
    <property type="match status" value="6"/>
</dbReference>